<evidence type="ECO:0000256" key="3">
    <source>
        <dbReference type="ARBA" id="ARBA00038386"/>
    </source>
</evidence>
<dbReference type="SMART" id="SM00248">
    <property type="entry name" value="ANK"/>
    <property type="match status" value="4"/>
</dbReference>
<accession>A0ABD2PRV8</accession>
<feature type="repeat" description="ANK" evidence="4">
    <location>
        <begin position="249"/>
        <end position="281"/>
    </location>
</feature>
<proteinExistence type="inferred from homology"/>
<keyword evidence="2" id="KW-0677">Repeat</keyword>
<feature type="repeat" description="ANK" evidence="4">
    <location>
        <begin position="75"/>
        <end position="107"/>
    </location>
</feature>
<dbReference type="SUPFAM" id="SSF48403">
    <property type="entry name" value="Ankyrin repeat"/>
    <property type="match status" value="1"/>
</dbReference>
<evidence type="ECO:0000256" key="1">
    <source>
        <dbReference type="ARBA" id="ARBA00022473"/>
    </source>
</evidence>
<dbReference type="PROSITE" id="PS50088">
    <property type="entry name" value="ANK_REPEAT"/>
    <property type="match status" value="3"/>
</dbReference>
<dbReference type="Proteomes" id="UP001626550">
    <property type="component" value="Unassembled WGS sequence"/>
</dbReference>
<dbReference type="PROSITE" id="PS50297">
    <property type="entry name" value="ANK_REP_REGION"/>
    <property type="match status" value="3"/>
</dbReference>
<name>A0ABD2PRV8_9PLAT</name>
<keyword evidence="1" id="KW-0217">Developmental protein</keyword>
<evidence type="ECO:0000256" key="2">
    <source>
        <dbReference type="ARBA" id="ARBA00022737"/>
    </source>
</evidence>
<keyword evidence="6" id="KW-1185">Reference proteome</keyword>
<dbReference type="InterPro" id="IPR051226">
    <property type="entry name" value="PP1_Regulatory_Subunit"/>
</dbReference>
<reference evidence="5 6" key="1">
    <citation type="submission" date="2024-11" db="EMBL/GenBank/DDBJ databases">
        <title>Adaptive evolution of stress response genes in parasites aligns with host niche diversity.</title>
        <authorList>
            <person name="Hahn C."/>
            <person name="Resl P."/>
        </authorList>
    </citation>
    <scope>NUCLEOTIDE SEQUENCE [LARGE SCALE GENOMIC DNA]</scope>
    <source>
        <strain evidence="5">EGGRZ-B1_66</strain>
        <tissue evidence="5">Body</tissue>
    </source>
</reference>
<dbReference type="Pfam" id="PF12796">
    <property type="entry name" value="Ank_2"/>
    <property type="match status" value="2"/>
</dbReference>
<evidence type="ECO:0000313" key="6">
    <source>
        <dbReference type="Proteomes" id="UP001626550"/>
    </source>
</evidence>
<dbReference type="AlphaFoldDB" id="A0ABD2PRV8"/>
<evidence type="ECO:0000313" key="5">
    <source>
        <dbReference type="EMBL" id="KAL3310216.1"/>
    </source>
</evidence>
<comment type="similarity">
    <text evidence="3">Belongs to the NRARP family.</text>
</comment>
<dbReference type="Gene3D" id="1.25.40.20">
    <property type="entry name" value="Ankyrin repeat-containing domain"/>
    <property type="match status" value="2"/>
</dbReference>
<dbReference type="InterPro" id="IPR002110">
    <property type="entry name" value="Ankyrin_rpt"/>
</dbReference>
<evidence type="ECO:0000256" key="4">
    <source>
        <dbReference type="PROSITE-ProRule" id="PRU00023"/>
    </source>
</evidence>
<protein>
    <submittedName>
        <fullName evidence="5">Ankyrin-2</fullName>
    </submittedName>
</protein>
<dbReference type="EMBL" id="JBJKFK010003141">
    <property type="protein sequence ID" value="KAL3310216.1"/>
    <property type="molecule type" value="Genomic_DNA"/>
</dbReference>
<dbReference type="InterPro" id="IPR036770">
    <property type="entry name" value="Ankyrin_rpt-contain_sf"/>
</dbReference>
<feature type="repeat" description="ANK" evidence="4">
    <location>
        <begin position="108"/>
        <end position="140"/>
    </location>
</feature>
<dbReference type="PANTHER" id="PTHR24179">
    <property type="entry name" value="PROTEIN PHOSPHATASE 1 REGULATORY SUBUNIT 12"/>
    <property type="match status" value="1"/>
</dbReference>
<dbReference type="PANTHER" id="PTHR24179:SF21">
    <property type="entry name" value="MYOSIN BINDING SUBUNIT, ISOFORM O"/>
    <property type="match status" value="1"/>
</dbReference>
<keyword evidence="4" id="KW-0040">ANK repeat</keyword>
<comment type="caution">
    <text evidence="5">The sequence shown here is derived from an EMBL/GenBank/DDBJ whole genome shotgun (WGS) entry which is preliminary data.</text>
</comment>
<gene>
    <name evidence="5" type="primary">ANK2_13</name>
    <name evidence="5" type="ORF">Ciccas_011222</name>
</gene>
<dbReference type="FunFam" id="1.25.40.20:FF:000898">
    <property type="entry name" value="Protein phosphatase 1 regulatory subunit 12A"/>
    <property type="match status" value="1"/>
</dbReference>
<organism evidence="5 6">
    <name type="scientific">Cichlidogyrus casuarinus</name>
    <dbReference type="NCBI Taxonomy" id="1844966"/>
    <lineage>
        <taxon>Eukaryota</taxon>
        <taxon>Metazoa</taxon>
        <taxon>Spiralia</taxon>
        <taxon>Lophotrochozoa</taxon>
        <taxon>Platyhelminthes</taxon>
        <taxon>Monogenea</taxon>
        <taxon>Monopisthocotylea</taxon>
        <taxon>Dactylogyridea</taxon>
        <taxon>Ancyrocephalidae</taxon>
        <taxon>Cichlidogyrus</taxon>
    </lineage>
</organism>
<sequence length="289" mass="32202">MYDPLGGPNILQRRKQQLEAWNESDTNKQTLNSKDPERVKFPDPVQFWAACSSLDYEEADRILDLGVNVNVAKSDGLTALHQACIDNAYDMVKYLVDKEANVNLQDNEGWTPLHATAQCGYMEIAKLLIDRGADLSIISYDTELAVDVAQGNQMVTLLREAMNEQNVDEDEARSCEHRLLLADANRWLEKGLSSSNAVLSNPDKNLFVPCMDQKTRATPLHVASAKEYEDVLSVLVKIPNIDIDVQDIDGWTPLHAAVHWGKEQSIRILVDANASIEITTLAVSTCKHS</sequence>